<evidence type="ECO:0000256" key="4">
    <source>
        <dbReference type="ARBA" id="ARBA00022989"/>
    </source>
</evidence>
<keyword evidence="3 6" id="KW-0812">Transmembrane</keyword>
<evidence type="ECO:0000313" key="9">
    <source>
        <dbReference type="Proteomes" id="UP001061070"/>
    </source>
</evidence>
<dbReference type="Gene3D" id="3.30.450.20">
    <property type="entry name" value="PAS domain"/>
    <property type="match status" value="2"/>
</dbReference>
<dbReference type="InterPro" id="IPR029787">
    <property type="entry name" value="Nucleotide_cyclase"/>
</dbReference>
<dbReference type="SUPFAM" id="SSF103190">
    <property type="entry name" value="Sensory domain-like"/>
    <property type="match status" value="1"/>
</dbReference>
<evidence type="ECO:0000256" key="5">
    <source>
        <dbReference type="ARBA" id="ARBA00023136"/>
    </source>
</evidence>
<proteinExistence type="predicted"/>
<gene>
    <name evidence="8" type="ORF">AA0228_0954</name>
</gene>
<dbReference type="PANTHER" id="PTHR45655:SF13">
    <property type="entry name" value="SOLUBLE GUANYLATE CYCLASE GCY-32-RELATED"/>
    <property type="match status" value="1"/>
</dbReference>
<organism evidence="8 9">
    <name type="scientific">Gluconobacter frateurii NRIC 0228</name>
    <dbReference type="NCBI Taxonomy" id="1307946"/>
    <lineage>
        <taxon>Bacteria</taxon>
        <taxon>Pseudomonadati</taxon>
        <taxon>Pseudomonadota</taxon>
        <taxon>Alphaproteobacteria</taxon>
        <taxon>Acetobacterales</taxon>
        <taxon>Acetobacteraceae</taxon>
        <taxon>Gluconobacter</taxon>
    </lineage>
</organism>
<feature type="domain" description="Guanylate cyclase" evidence="7">
    <location>
        <begin position="601"/>
        <end position="725"/>
    </location>
</feature>
<comment type="caution">
    <text evidence="8">The sequence shown here is derived from an EMBL/GenBank/DDBJ whole genome shotgun (WGS) entry which is preliminary data.</text>
</comment>
<keyword evidence="9" id="KW-1185">Reference proteome</keyword>
<evidence type="ECO:0000256" key="2">
    <source>
        <dbReference type="ARBA" id="ARBA00022475"/>
    </source>
</evidence>
<dbReference type="Gene3D" id="3.30.70.1230">
    <property type="entry name" value="Nucleotide cyclase"/>
    <property type="match status" value="1"/>
</dbReference>
<reference evidence="8" key="1">
    <citation type="submission" date="2013-04" db="EMBL/GenBank/DDBJ databases">
        <title>The genome sequencing project of 58 acetic acid bacteria.</title>
        <authorList>
            <person name="Okamoto-Kainuma A."/>
            <person name="Ishikawa M."/>
            <person name="Umino S."/>
            <person name="Koizumi Y."/>
            <person name="Shiwa Y."/>
            <person name="Yoshikawa H."/>
            <person name="Matsutani M."/>
            <person name="Matsushita K."/>
        </authorList>
    </citation>
    <scope>NUCLEOTIDE SEQUENCE</scope>
    <source>
        <strain evidence="8">NRIC 0228</strain>
    </source>
</reference>
<keyword evidence="2" id="KW-1003">Cell membrane</keyword>
<dbReference type="PROSITE" id="PS50125">
    <property type="entry name" value="GUANYLATE_CYCLASE_2"/>
    <property type="match status" value="1"/>
</dbReference>
<dbReference type="CDD" id="cd07302">
    <property type="entry name" value="CHD"/>
    <property type="match status" value="1"/>
</dbReference>
<dbReference type="InterPro" id="IPR001054">
    <property type="entry name" value="A/G_cyclase"/>
</dbReference>
<dbReference type="SUPFAM" id="SSF55073">
    <property type="entry name" value="Nucleotide cyclase"/>
    <property type="match status" value="1"/>
</dbReference>
<dbReference type="InterPro" id="IPR029016">
    <property type="entry name" value="GAF-like_dom_sf"/>
</dbReference>
<keyword evidence="4 6" id="KW-1133">Transmembrane helix</keyword>
<dbReference type="InterPro" id="IPR003018">
    <property type="entry name" value="GAF"/>
</dbReference>
<dbReference type="InterPro" id="IPR029151">
    <property type="entry name" value="Sensor-like_sf"/>
</dbReference>
<dbReference type="EMBL" id="BAQW01000004">
    <property type="protein sequence ID" value="GBR10184.1"/>
    <property type="molecule type" value="Genomic_DNA"/>
</dbReference>
<dbReference type="Gene3D" id="3.30.450.40">
    <property type="match status" value="1"/>
</dbReference>
<keyword evidence="5 6" id="KW-0472">Membrane</keyword>
<dbReference type="SUPFAM" id="SSF55781">
    <property type="entry name" value="GAF domain-like"/>
    <property type="match status" value="1"/>
</dbReference>
<feature type="transmembrane region" description="Helical" evidence="6">
    <location>
        <begin position="351"/>
        <end position="370"/>
    </location>
</feature>
<feature type="transmembrane region" description="Helical" evidence="6">
    <location>
        <begin position="20"/>
        <end position="42"/>
    </location>
</feature>
<dbReference type="RefSeq" id="WP_099181307.1">
    <property type="nucleotide sequence ID" value="NZ_BAQW01000004.1"/>
</dbReference>
<accession>A0ABQ0Q9R5</accession>
<dbReference type="Pfam" id="PF00211">
    <property type="entry name" value="Guanylate_cyc"/>
    <property type="match status" value="1"/>
</dbReference>
<protein>
    <submittedName>
        <fullName evidence="8">Adenylate cyclase</fullName>
    </submittedName>
</protein>
<evidence type="ECO:0000256" key="3">
    <source>
        <dbReference type="ARBA" id="ARBA00022692"/>
    </source>
</evidence>
<evidence type="ECO:0000256" key="1">
    <source>
        <dbReference type="ARBA" id="ARBA00004651"/>
    </source>
</evidence>
<dbReference type="Pfam" id="PF01590">
    <property type="entry name" value="GAF"/>
    <property type="match status" value="1"/>
</dbReference>
<dbReference type="PANTHER" id="PTHR45655">
    <property type="entry name" value="GUANYLATE CYCLASE SOLUBLE SUBUNIT BETA-2"/>
    <property type="match status" value="1"/>
</dbReference>
<evidence type="ECO:0000313" key="8">
    <source>
        <dbReference type="EMBL" id="GBR10184.1"/>
    </source>
</evidence>
<sequence length="773" mass="85263">MSAAEIVDPTRSPASSRQKVLQFLGPIIGVLLVIAAIIAISLHNYRTTRQGAISLSSDLLRSQQKYVTEEVQNYLSPASDSATIAQDMFREPLTDASPEAFMLYGRSMLAHMPQVDSFYLANDQKQFWMVTRHGKDYEQTHFQIENGHGVYRHTYVDQSGTPVGTGFDPADGYDVTVRPWFRGAIKRIGRGEGALYWTDPYAYLAAREFTITASMAFQTNDGHQAVFATNIALNRLTSFLSNLQVGRSGKAVIVDMHGQIIAGQTATDDGTQPTFDPANMHLDPKTQPVFIRALNTFRVKGPGPGLVSARGKNYVTIATALPFVHRRWVLLLNAPENDFSDFAITARRQNMWFSALVVGLASLLALGLIIQGRRIERLRRRIEIGREQMRAENASLYEIASTPDLFEASHDVPILTEALAARTNSRRASLWRLLPDGDRLLCEDAFDPVRDVHSTGIEITKRENPLLFEALMEGHSLSIDDARQDERSQSFQRIIMRAVEATSLVFHPVMRGHQPVGAIVLENPSKADAMEHIVAIVSSVVALRFSQALDQTDRQADARPSVTHQLKDTRYDEGFLLPPASGGVQDEAVPSGIYPQVPVMVISFADPYAMDRHSAERAMKVVSSLSEDIQRISRETGLFSVQVVSNRLVLVGGCSQEPDPNAMLRLADAAVSIREACLSLLASVDIDPVFRVGIDVGPVMAAMLGCDPAVFNLWGEAINVAELLAASAPDAGTIQVSEQAYLQLREHFLFRARGMFYLPNSGVTRSFILAGRR</sequence>
<dbReference type="Pfam" id="PF02743">
    <property type="entry name" value="dCache_1"/>
    <property type="match status" value="1"/>
</dbReference>
<dbReference type="Proteomes" id="UP001061070">
    <property type="component" value="Unassembled WGS sequence"/>
</dbReference>
<evidence type="ECO:0000259" key="7">
    <source>
        <dbReference type="PROSITE" id="PS50125"/>
    </source>
</evidence>
<name>A0ABQ0Q9R5_9PROT</name>
<dbReference type="InterPro" id="IPR033479">
    <property type="entry name" value="dCache_1"/>
</dbReference>
<comment type="subcellular location">
    <subcellularLocation>
        <location evidence="1">Cell membrane</location>
        <topology evidence="1">Multi-pass membrane protein</topology>
    </subcellularLocation>
</comment>
<evidence type="ECO:0000256" key="6">
    <source>
        <dbReference type="SAM" id="Phobius"/>
    </source>
</evidence>